<accession>A0A438H0L0</accession>
<proteinExistence type="predicted"/>
<organism evidence="8 9">
    <name type="scientific">Vitis vinifera</name>
    <name type="common">Grape</name>
    <dbReference type="NCBI Taxonomy" id="29760"/>
    <lineage>
        <taxon>Eukaryota</taxon>
        <taxon>Viridiplantae</taxon>
        <taxon>Streptophyta</taxon>
        <taxon>Embryophyta</taxon>
        <taxon>Tracheophyta</taxon>
        <taxon>Spermatophyta</taxon>
        <taxon>Magnoliopsida</taxon>
        <taxon>eudicotyledons</taxon>
        <taxon>Gunneridae</taxon>
        <taxon>Pentapetalae</taxon>
        <taxon>rosids</taxon>
        <taxon>Vitales</taxon>
        <taxon>Vitaceae</taxon>
        <taxon>Viteae</taxon>
        <taxon>Vitis</taxon>
    </lineage>
</organism>
<evidence type="ECO:0000256" key="4">
    <source>
        <dbReference type="ARBA" id="ARBA00022759"/>
    </source>
</evidence>
<protein>
    <submittedName>
        <fullName evidence="8">Retrovirus-related Pol polyprotein from transposon 17.6</fullName>
    </submittedName>
</protein>
<dbReference type="Gene3D" id="3.10.20.370">
    <property type="match status" value="1"/>
</dbReference>
<dbReference type="FunFam" id="3.10.20.370:FF:000001">
    <property type="entry name" value="Retrovirus-related Pol polyprotein from transposon 17.6-like protein"/>
    <property type="match status" value="1"/>
</dbReference>
<keyword evidence="4" id="KW-0255">Endonuclease</keyword>
<dbReference type="PANTHER" id="PTHR33064:SF40">
    <property type="entry name" value="REVERSE TRANSCRIPTASE_RETROTRANSPOSON-DERIVED PROTEIN RNASE H-LIKE DOMAIN-CONTAINING PROTEIN"/>
    <property type="match status" value="1"/>
</dbReference>
<keyword evidence="3" id="KW-0540">Nuclease</keyword>
<comment type="caution">
    <text evidence="8">The sequence shown here is derived from an EMBL/GenBank/DDBJ whole genome shotgun (WGS) entry which is preliminary data.</text>
</comment>
<evidence type="ECO:0000313" key="8">
    <source>
        <dbReference type="EMBL" id="RVW78104.1"/>
    </source>
</evidence>
<evidence type="ECO:0000256" key="5">
    <source>
        <dbReference type="ARBA" id="ARBA00022801"/>
    </source>
</evidence>
<dbReference type="InterPro" id="IPR043502">
    <property type="entry name" value="DNA/RNA_pol_sf"/>
</dbReference>
<gene>
    <name evidence="8" type="primary">pol_2038</name>
    <name evidence="8" type="ORF">CK203_049746</name>
</gene>
<sequence length="145" mass="16615">MAFEGLKEAISIEPVLWLPDLDLPFEVQTDALDRALGGVLVQEGHPVAFESRKLNKAEQRYSTHEKEMTAVVHCLQQWRHYLLGNIFTVVTDNVTNTFFKTQKKLSPRQKKEVIAYIKTLLQVISDFNEKIKQAAKQDAAYGRLK</sequence>
<evidence type="ECO:0000256" key="2">
    <source>
        <dbReference type="ARBA" id="ARBA00022695"/>
    </source>
</evidence>
<dbReference type="Pfam" id="PF17917">
    <property type="entry name" value="RT_RNaseH"/>
    <property type="match status" value="1"/>
</dbReference>
<dbReference type="InterPro" id="IPR051320">
    <property type="entry name" value="Viral_Replic_Matur_Polypro"/>
</dbReference>
<dbReference type="Proteomes" id="UP000288805">
    <property type="component" value="Unassembled WGS sequence"/>
</dbReference>
<keyword evidence="2" id="KW-0548">Nucleotidyltransferase</keyword>
<dbReference type="GO" id="GO:0004519">
    <property type="term" value="F:endonuclease activity"/>
    <property type="evidence" value="ECO:0007669"/>
    <property type="project" value="UniProtKB-KW"/>
</dbReference>
<dbReference type="GO" id="GO:0016787">
    <property type="term" value="F:hydrolase activity"/>
    <property type="evidence" value="ECO:0007669"/>
    <property type="project" value="UniProtKB-KW"/>
</dbReference>
<dbReference type="GO" id="GO:0003964">
    <property type="term" value="F:RNA-directed DNA polymerase activity"/>
    <property type="evidence" value="ECO:0007669"/>
    <property type="project" value="UniProtKB-KW"/>
</dbReference>
<evidence type="ECO:0000313" key="9">
    <source>
        <dbReference type="Proteomes" id="UP000288805"/>
    </source>
</evidence>
<feature type="domain" description="Reverse transcriptase RNase H-like" evidence="7">
    <location>
        <begin position="20"/>
        <end position="111"/>
    </location>
</feature>
<evidence type="ECO:0000256" key="3">
    <source>
        <dbReference type="ARBA" id="ARBA00022722"/>
    </source>
</evidence>
<dbReference type="InterPro" id="IPR041373">
    <property type="entry name" value="RT_RNaseH"/>
</dbReference>
<dbReference type="PANTHER" id="PTHR33064">
    <property type="entry name" value="POL PROTEIN"/>
    <property type="match status" value="1"/>
</dbReference>
<evidence type="ECO:0000256" key="1">
    <source>
        <dbReference type="ARBA" id="ARBA00022679"/>
    </source>
</evidence>
<keyword evidence="6" id="KW-0695">RNA-directed DNA polymerase</keyword>
<dbReference type="EMBL" id="QGNW01000301">
    <property type="protein sequence ID" value="RVW78104.1"/>
    <property type="molecule type" value="Genomic_DNA"/>
</dbReference>
<keyword evidence="5" id="KW-0378">Hydrolase</keyword>
<evidence type="ECO:0000256" key="6">
    <source>
        <dbReference type="ARBA" id="ARBA00022918"/>
    </source>
</evidence>
<name>A0A438H0L0_VITVI</name>
<dbReference type="CDD" id="cd09274">
    <property type="entry name" value="RNase_HI_RT_Ty3"/>
    <property type="match status" value="1"/>
</dbReference>
<dbReference type="SUPFAM" id="SSF56672">
    <property type="entry name" value="DNA/RNA polymerases"/>
    <property type="match status" value="1"/>
</dbReference>
<evidence type="ECO:0000259" key="7">
    <source>
        <dbReference type="Pfam" id="PF17917"/>
    </source>
</evidence>
<reference evidence="8 9" key="1">
    <citation type="journal article" date="2018" name="PLoS Genet.">
        <title>Population sequencing reveals clonal diversity and ancestral inbreeding in the grapevine cultivar Chardonnay.</title>
        <authorList>
            <person name="Roach M.J."/>
            <person name="Johnson D.L."/>
            <person name="Bohlmann J."/>
            <person name="van Vuuren H.J."/>
            <person name="Jones S.J."/>
            <person name="Pretorius I.S."/>
            <person name="Schmidt S.A."/>
            <person name="Borneman A.R."/>
        </authorList>
    </citation>
    <scope>NUCLEOTIDE SEQUENCE [LARGE SCALE GENOMIC DNA]</scope>
    <source>
        <strain evidence="9">cv. Chardonnay</strain>
        <tissue evidence="8">Leaf</tissue>
    </source>
</reference>
<dbReference type="AlphaFoldDB" id="A0A438H0L0"/>
<keyword evidence="1" id="KW-0808">Transferase</keyword>